<evidence type="ECO:0000259" key="4">
    <source>
        <dbReference type="PROSITE" id="PS01124"/>
    </source>
</evidence>
<dbReference type="SMART" id="SM00342">
    <property type="entry name" value="HTH_ARAC"/>
    <property type="match status" value="1"/>
</dbReference>
<reference evidence="5 6" key="1">
    <citation type="submission" date="2018-01" db="EMBL/GenBank/DDBJ databases">
        <title>Halomonas endophytica sp. nov., isolated from storage liquid in the stems of Populus euphratica.</title>
        <authorList>
            <person name="Chen C."/>
        </authorList>
    </citation>
    <scope>NUCLEOTIDE SEQUENCE [LARGE SCALE GENOMIC DNA]</scope>
    <source>
        <strain evidence="5 6">MC28</strain>
    </source>
</reference>
<evidence type="ECO:0000256" key="1">
    <source>
        <dbReference type="ARBA" id="ARBA00023015"/>
    </source>
</evidence>
<protein>
    <submittedName>
        <fullName evidence="5">AraC family transcriptional regulator</fullName>
    </submittedName>
</protein>
<organism evidence="5 6">
    <name type="scientific">Billgrantia endophytica</name>
    <dbReference type="NCBI Taxonomy" id="2033802"/>
    <lineage>
        <taxon>Bacteria</taxon>
        <taxon>Pseudomonadati</taxon>
        <taxon>Pseudomonadota</taxon>
        <taxon>Gammaproteobacteria</taxon>
        <taxon>Oceanospirillales</taxon>
        <taxon>Halomonadaceae</taxon>
        <taxon>Billgrantia</taxon>
    </lineage>
</organism>
<comment type="caution">
    <text evidence="5">The sequence shown here is derived from an EMBL/GenBank/DDBJ whole genome shotgun (WGS) entry which is preliminary data.</text>
</comment>
<dbReference type="EMBL" id="PNRF01000035">
    <property type="protein sequence ID" value="PMR73528.1"/>
    <property type="molecule type" value="Genomic_DNA"/>
</dbReference>
<dbReference type="OrthoDB" id="6146868at2"/>
<evidence type="ECO:0000256" key="3">
    <source>
        <dbReference type="ARBA" id="ARBA00023163"/>
    </source>
</evidence>
<keyword evidence="3" id="KW-0804">Transcription</keyword>
<accession>A0A2N7TZC0</accession>
<proteinExistence type="predicted"/>
<gene>
    <name evidence="5" type="ORF">C1H69_17080</name>
</gene>
<evidence type="ECO:0000313" key="6">
    <source>
        <dbReference type="Proteomes" id="UP000235803"/>
    </source>
</evidence>
<dbReference type="AlphaFoldDB" id="A0A2N7TZC0"/>
<dbReference type="PANTHER" id="PTHR43280:SF28">
    <property type="entry name" value="HTH-TYPE TRANSCRIPTIONAL ACTIVATOR RHAS"/>
    <property type="match status" value="1"/>
</dbReference>
<keyword evidence="1" id="KW-0805">Transcription regulation</keyword>
<keyword evidence="2" id="KW-0238">DNA-binding</keyword>
<dbReference type="Proteomes" id="UP000235803">
    <property type="component" value="Unassembled WGS sequence"/>
</dbReference>
<dbReference type="InterPro" id="IPR009057">
    <property type="entry name" value="Homeodomain-like_sf"/>
</dbReference>
<name>A0A2N7TZC0_9GAMM</name>
<dbReference type="SUPFAM" id="SSF46689">
    <property type="entry name" value="Homeodomain-like"/>
    <property type="match status" value="2"/>
</dbReference>
<dbReference type="InterPro" id="IPR018060">
    <property type="entry name" value="HTH_AraC"/>
</dbReference>
<keyword evidence="6" id="KW-1185">Reference proteome</keyword>
<evidence type="ECO:0000313" key="5">
    <source>
        <dbReference type="EMBL" id="PMR73528.1"/>
    </source>
</evidence>
<dbReference type="Pfam" id="PF12833">
    <property type="entry name" value="HTH_18"/>
    <property type="match status" value="1"/>
</dbReference>
<sequence>MEQYPLPPRMTAASKWKQLARMAAKKYVRGQIMSNEMMRAEIWLQDNLASQQGIEDLAIRLGYSTSQVRRKFKQCFGLSPSAYRDMLRLEMAARLLAFTPYRIHTIASRCGYRNHSAFSRAFHRRHLLTPRQYRQTQHQKLRECSYRDAHGGDPPPIDIRKMPPRQALVTRLYGLGHLNDLHDLQEWTASTRQANTLPDRLKQAPVVAVIHGIPLPSQMQRVDIGPLVDDQVAATVAIPAAFRLLELPAQHYACVVVKSLNEVPSTMEYVISHELPRYECHASGEAVQLHCHPRGMELQLPLLDVEWNGPGGQD</sequence>
<dbReference type="PANTHER" id="PTHR43280">
    <property type="entry name" value="ARAC-FAMILY TRANSCRIPTIONAL REGULATOR"/>
    <property type="match status" value="1"/>
</dbReference>
<dbReference type="GO" id="GO:0043565">
    <property type="term" value="F:sequence-specific DNA binding"/>
    <property type="evidence" value="ECO:0007669"/>
    <property type="project" value="InterPro"/>
</dbReference>
<dbReference type="Gene3D" id="1.10.10.60">
    <property type="entry name" value="Homeodomain-like"/>
    <property type="match status" value="2"/>
</dbReference>
<evidence type="ECO:0000256" key="2">
    <source>
        <dbReference type="ARBA" id="ARBA00023125"/>
    </source>
</evidence>
<feature type="domain" description="HTH araC/xylS-type" evidence="4">
    <location>
        <begin position="38"/>
        <end position="136"/>
    </location>
</feature>
<dbReference type="PROSITE" id="PS01124">
    <property type="entry name" value="HTH_ARAC_FAMILY_2"/>
    <property type="match status" value="1"/>
</dbReference>
<dbReference type="GO" id="GO:0003700">
    <property type="term" value="F:DNA-binding transcription factor activity"/>
    <property type="evidence" value="ECO:0007669"/>
    <property type="project" value="InterPro"/>
</dbReference>